<comment type="caution">
    <text evidence="1">The sequence shown here is derived from an EMBL/GenBank/DDBJ whole genome shotgun (WGS) entry which is preliminary data.</text>
</comment>
<gene>
    <name evidence="1" type="ORF">HHI36_001429</name>
</gene>
<reference evidence="1 2" key="1">
    <citation type="journal article" date="2021" name="BMC Biol.">
        <title>Horizontally acquired antibacterial genes associated with adaptive radiation of ladybird beetles.</title>
        <authorList>
            <person name="Li H.S."/>
            <person name="Tang X.F."/>
            <person name="Huang Y.H."/>
            <person name="Xu Z.Y."/>
            <person name="Chen M.L."/>
            <person name="Du X.Y."/>
            <person name="Qiu B.Y."/>
            <person name="Chen P.T."/>
            <person name="Zhang W."/>
            <person name="Slipinski A."/>
            <person name="Escalona H.E."/>
            <person name="Waterhouse R.M."/>
            <person name="Zwick A."/>
            <person name="Pang H."/>
        </authorList>
    </citation>
    <scope>NUCLEOTIDE SEQUENCE [LARGE SCALE GENOMIC DNA]</scope>
    <source>
        <strain evidence="1">SYSU2018</strain>
    </source>
</reference>
<dbReference type="AlphaFoldDB" id="A0ABD2P896"/>
<accession>A0ABD2P896</accession>
<dbReference type="EMBL" id="JABFTP020000185">
    <property type="protein sequence ID" value="KAL3286943.1"/>
    <property type="molecule type" value="Genomic_DNA"/>
</dbReference>
<evidence type="ECO:0000313" key="1">
    <source>
        <dbReference type="EMBL" id="KAL3286943.1"/>
    </source>
</evidence>
<keyword evidence="2" id="KW-1185">Reference proteome</keyword>
<organism evidence="1 2">
    <name type="scientific">Cryptolaemus montrouzieri</name>
    <dbReference type="NCBI Taxonomy" id="559131"/>
    <lineage>
        <taxon>Eukaryota</taxon>
        <taxon>Metazoa</taxon>
        <taxon>Ecdysozoa</taxon>
        <taxon>Arthropoda</taxon>
        <taxon>Hexapoda</taxon>
        <taxon>Insecta</taxon>
        <taxon>Pterygota</taxon>
        <taxon>Neoptera</taxon>
        <taxon>Endopterygota</taxon>
        <taxon>Coleoptera</taxon>
        <taxon>Polyphaga</taxon>
        <taxon>Cucujiformia</taxon>
        <taxon>Coccinelloidea</taxon>
        <taxon>Coccinellidae</taxon>
        <taxon>Scymninae</taxon>
        <taxon>Scymnini</taxon>
        <taxon>Cryptolaemus</taxon>
    </lineage>
</organism>
<name>A0ABD2P896_9CUCU</name>
<sequence>MIEKSVTCFNFSWQDLHGKVCHLTSVKTLSDQVECRIIITCRNIPGIKQKLQIFRMWFCHLTKKKDRGYIRTKTTWLQLCSAARTLEDYIEEEVDGSKVHKIPSSPREQVLLVANDEVGGDQQKDMCGQLCHVLAVETIKSLKAG</sequence>
<evidence type="ECO:0000313" key="2">
    <source>
        <dbReference type="Proteomes" id="UP001516400"/>
    </source>
</evidence>
<dbReference type="Proteomes" id="UP001516400">
    <property type="component" value="Unassembled WGS sequence"/>
</dbReference>
<proteinExistence type="predicted"/>
<protein>
    <submittedName>
        <fullName evidence="1">Uncharacterized protein</fullName>
    </submittedName>
</protein>